<dbReference type="AlphaFoldDB" id="B9XHZ2"/>
<dbReference type="STRING" id="320771.Cflav_PD3455"/>
<dbReference type="EMBL" id="ABOX02000016">
    <property type="protein sequence ID" value="EEF60485.1"/>
    <property type="molecule type" value="Genomic_DNA"/>
</dbReference>
<gene>
    <name evidence="2" type="ORF">Cflav_PD3455</name>
</gene>
<dbReference type="Proteomes" id="UP000003688">
    <property type="component" value="Unassembled WGS sequence"/>
</dbReference>
<keyword evidence="1" id="KW-1133">Transmembrane helix</keyword>
<name>B9XHZ2_PEDPL</name>
<keyword evidence="1" id="KW-0472">Membrane</keyword>
<evidence type="ECO:0000256" key="1">
    <source>
        <dbReference type="SAM" id="Phobius"/>
    </source>
</evidence>
<organism evidence="2 3">
    <name type="scientific">Pedosphaera parvula (strain Ellin514)</name>
    <dbReference type="NCBI Taxonomy" id="320771"/>
    <lineage>
        <taxon>Bacteria</taxon>
        <taxon>Pseudomonadati</taxon>
        <taxon>Verrucomicrobiota</taxon>
        <taxon>Pedosphaerae</taxon>
        <taxon>Pedosphaerales</taxon>
        <taxon>Pedosphaeraceae</taxon>
        <taxon>Pedosphaera</taxon>
    </lineage>
</organism>
<proteinExistence type="predicted"/>
<keyword evidence="3" id="KW-1185">Reference proteome</keyword>
<feature type="transmembrane region" description="Helical" evidence="1">
    <location>
        <begin position="43"/>
        <end position="61"/>
    </location>
</feature>
<keyword evidence="1" id="KW-0812">Transmembrane</keyword>
<accession>B9XHZ2</accession>
<reference evidence="2 3" key="1">
    <citation type="journal article" date="2011" name="J. Bacteriol.">
        <title>Genome sequence of 'Pedosphaera parvula' Ellin514, an aerobic Verrucomicrobial isolate from pasture soil.</title>
        <authorList>
            <person name="Kant R."/>
            <person name="van Passel M.W."/>
            <person name="Sangwan P."/>
            <person name="Palva A."/>
            <person name="Lucas S."/>
            <person name="Copeland A."/>
            <person name="Lapidus A."/>
            <person name="Glavina Del Rio T."/>
            <person name="Dalin E."/>
            <person name="Tice H."/>
            <person name="Bruce D."/>
            <person name="Goodwin L."/>
            <person name="Pitluck S."/>
            <person name="Chertkov O."/>
            <person name="Larimer F.W."/>
            <person name="Land M.L."/>
            <person name="Hauser L."/>
            <person name="Brettin T.S."/>
            <person name="Detter J.C."/>
            <person name="Han S."/>
            <person name="de Vos W.M."/>
            <person name="Janssen P.H."/>
            <person name="Smidt H."/>
        </authorList>
    </citation>
    <scope>NUCLEOTIDE SEQUENCE [LARGE SCALE GENOMIC DNA]</scope>
    <source>
        <strain evidence="2 3">Ellin514</strain>
    </source>
</reference>
<sequence length="171" mass="18889">MRNDGQNELWNDILSEVAPGEFREALLNQTLRRVRRRKQARRLGQGVMALALVIGTGLLLWQGKTNKIVKQPSLEISGVEMISSRPMAASMMVQSVPGLVELVSSKSTEMAFVDTQSPQQEFRKINDDELLALTEGKPAALIRKGPHEAELLIVDAKGQSIITAGEETLRQ</sequence>
<dbReference type="RefSeq" id="WP_007415436.1">
    <property type="nucleotide sequence ID" value="NZ_ABOX02000016.1"/>
</dbReference>
<comment type="caution">
    <text evidence="2">The sequence shown here is derived from an EMBL/GenBank/DDBJ whole genome shotgun (WGS) entry which is preliminary data.</text>
</comment>
<evidence type="ECO:0000313" key="2">
    <source>
        <dbReference type="EMBL" id="EEF60485.1"/>
    </source>
</evidence>
<evidence type="ECO:0000313" key="3">
    <source>
        <dbReference type="Proteomes" id="UP000003688"/>
    </source>
</evidence>
<protein>
    <submittedName>
        <fullName evidence="2">Uncharacterized protein</fullName>
    </submittedName>
</protein>